<feature type="compositionally biased region" description="Basic and acidic residues" evidence="1">
    <location>
        <begin position="394"/>
        <end position="403"/>
    </location>
</feature>
<feature type="compositionally biased region" description="Polar residues" evidence="1">
    <location>
        <begin position="76"/>
        <end position="86"/>
    </location>
</feature>
<feature type="compositionally biased region" description="Basic and acidic residues" evidence="1">
    <location>
        <begin position="87"/>
        <end position="100"/>
    </location>
</feature>
<name>A0A6A4VM46_AMPAM</name>
<dbReference type="Proteomes" id="UP000440578">
    <property type="component" value="Unassembled WGS sequence"/>
</dbReference>
<sequence>MRHVFILPDDDSVTNLSKNELVQRVMTAISGSSGRAASEHAGSPVGGQTRAQTAERQKHTVVGKQQSASRRDPPQKRQQSPTPTGSESRRGLSAIRERPDSAAQPDAAALPADGDGAESSPRDSGNHSLAGEEPADLPESSDCAPSDGQQPCRGKETGPSQREHTEAEQSHREHSEAEQSQREHSEAEQSHREHTEAEQSHQEHSEAEQSQREHTEAEQKPDPDQAEDRGPSEVPDAGATALSGDMEVLRAAETIALESRSEADRSRSMSLEQVIIEKYHEESDAEDSTSPYRSAVEVPALLTDLEEPQRASDRRAAHSQPTPAPADTSNQKRAFPAPQINHPKPRENGQSNEGYASSNAIQHGPPRAESRKTTAKGQQNRKPSQLRRSRPVARSHEDLREELENGGSGKPATLRLPEDTVTLQKSASLVNLPRNPSALGIPRHGGTVRRRAILVEDEPTTGLLGAATGDYWRRRWSLMILA</sequence>
<dbReference type="AlphaFoldDB" id="A0A6A4VM46"/>
<evidence type="ECO:0000313" key="2">
    <source>
        <dbReference type="EMBL" id="KAF0292604.1"/>
    </source>
</evidence>
<keyword evidence="3" id="KW-1185">Reference proteome</keyword>
<feature type="compositionally biased region" description="Basic and acidic residues" evidence="1">
    <location>
        <begin position="153"/>
        <end position="231"/>
    </location>
</feature>
<dbReference type="OrthoDB" id="6382418at2759"/>
<protein>
    <submittedName>
        <fullName evidence="2">Uncharacterized protein</fullName>
    </submittedName>
</protein>
<feature type="region of interest" description="Disordered" evidence="1">
    <location>
        <begin position="278"/>
        <end position="417"/>
    </location>
</feature>
<feature type="compositionally biased region" description="Basic and acidic residues" evidence="1">
    <location>
        <begin position="307"/>
        <end position="316"/>
    </location>
</feature>
<dbReference type="EMBL" id="VIIS01001802">
    <property type="protein sequence ID" value="KAF0292604.1"/>
    <property type="molecule type" value="Genomic_DNA"/>
</dbReference>
<comment type="caution">
    <text evidence="2">The sequence shown here is derived from an EMBL/GenBank/DDBJ whole genome shotgun (WGS) entry which is preliminary data.</text>
</comment>
<feature type="compositionally biased region" description="Basic residues" evidence="1">
    <location>
        <begin position="384"/>
        <end position="393"/>
    </location>
</feature>
<feature type="region of interest" description="Disordered" evidence="1">
    <location>
        <begin position="30"/>
        <end position="246"/>
    </location>
</feature>
<accession>A0A6A4VM46</accession>
<reference evidence="2 3" key="1">
    <citation type="submission" date="2019-07" db="EMBL/GenBank/DDBJ databases">
        <title>Draft genome assembly of a fouling barnacle, Amphibalanus amphitrite (Darwin, 1854): The first reference genome for Thecostraca.</title>
        <authorList>
            <person name="Kim W."/>
        </authorList>
    </citation>
    <scope>NUCLEOTIDE SEQUENCE [LARGE SCALE GENOMIC DNA]</scope>
    <source>
        <strain evidence="2">SNU_AA5</strain>
        <tissue evidence="2">Soma without cirri and trophi</tissue>
    </source>
</reference>
<feature type="compositionally biased region" description="Low complexity" evidence="1">
    <location>
        <begin position="101"/>
        <end position="114"/>
    </location>
</feature>
<gene>
    <name evidence="2" type="ORF">FJT64_009423</name>
</gene>
<organism evidence="2 3">
    <name type="scientific">Amphibalanus amphitrite</name>
    <name type="common">Striped barnacle</name>
    <name type="synonym">Balanus amphitrite</name>
    <dbReference type="NCBI Taxonomy" id="1232801"/>
    <lineage>
        <taxon>Eukaryota</taxon>
        <taxon>Metazoa</taxon>
        <taxon>Ecdysozoa</taxon>
        <taxon>Arthropoda</taxon>
        <taxon>Crustacea</taxon>
        <taxon>Multicrustacea</taxon>
        <taxon>Cirripedia</taxon>
        <taxon>Thoracica</taxon>
        <taxon>Thoracicalcarea</taxon>
        <taxon>Balanomorpha</taxon>
        <taxon>Balanoidea</taxon>
        <taxon>Balanidae</taxon>
        <taxon>Amphibalaninae</taxon>
        <taxon>Amphibalanus</taxon>
    </lineage>
</organism>
<proteinExistence type="predicted"/>
<evidence type="ECO:0000256" key="1">
    <source>
        <dbReference type="SAM" id="MobiDB-lite"/>
    </source>
</evidence>
<feature type="compositionally biased region" description="Polar residues" evidence="1">
    <location>
        <begin position="348"/>
        <end position="361"/>
    </location>
</feature>
<evidence type="ECO:0000313" key="3">
    <source>
        <dbReference type="Proteomes" id="UP000440578"/>
    </source>
</evidence>